<dbReference type="GO" id="GO:0016740">
    <property type="term" value="F:transferase activity"/>
    <property type="evidence" value="ECO:0007669"/>
    <property type="project" value="UniProtKB-KW"/>
</dbReference>
<accession>A0A433XG40</accession>
<comment type="caution">
    <text evidence="2">The sequence shown here is derived from an EMBL/GenBank/DDBJ whole genome shotgun (WGS) entry which is preliminary data.</text>
</comment>
<dbReference type="InterPro" id="IPR016181">
    <property type="entry name" value="Acyl_CoA_acyltransferase"/>
</dbReference>
<organism evidence="2 3">
    <name type="scientific">Arsenicitalea aurantiaca</name>
    <dbReference type="NCBI Taxonomy" id="1783274"/>
    <lineage>
        <taxon>Bacteria</taxon>
        <taxon>Pseudomonadati</taxon>
        <taxon>Pseudomonadota</taxon>
        <taxon>Alphaproteobacteria</taxon>
        <taxon>Hyphomicrobiales</taxon>
        <taxon>Devosiaceae</taxon>
        <taxon>Arsenicitalea</taxon>
    </lineage>
</organism>
<protein>
    <submittedName>
        <fullName evidence="2">GNAT family N-acetyltransferase</fullName>
    </submittedName>
</protein>
<name>A0A433XG40_9HYPH</name>
<keyword evidence="3" id="KW-1185">Reference proteome</keyword>
<feature type="domain" description="BioF2-like acetyltransferase" evidence="1">
    <location>
        <begin position="199"/>
        <end position="347"/>
    </location>
</feature>
<dbReference type="RefSeq" id="WP_127188026.1">
    <property type="nucleotide sequence ID" value="NZ_RZNJ01000002.1"/>
</dbReference>
<evidence type="ECO:0000313" key="3">
    <source>
        <dbReference type="Proteomes" id="UP000281547"/>
    </source>
</evidence>
<evidence type="ECO:0000313" key="2">
    <source>
        <dbReference type="EMBL" id="RUT33071.1"/>
    </source>
</evidence>
<dbReference type="SUPFAM" id="SSF55729">
    <property type="entry name" value="Acyl-CoA N-acyltransferases (Nat)"/>
    <property type="match status" value="1"/>
</dbReference>
<proteinExistence type="predicted"/>
<reference evidence="2 3" key="1">
    <citation type="journal article" date="2016" name="Int. J. Syst. Evol. Microbiol.">
        <title>Arsenicitalea aurantiaca gen. nov., sp. nov., a new member of the family Hyphomicrobiaceae, isolated from high-arsenic sediment.</title>
        <authorList>
            <person name="Mu Y."/>
            <person name="Zhou L."/>
            <person name="Zeng X.C."/>
            <person name="Liu L."/>
            <person name="Pan Y."/>
            <person name="Chen X."/>
            <person name="Wang J."/>
            <person name="Li S."/>
            <person name="Li W.J."/>
            <person name="Wang Y."/>
        </authorList>
    </citation>
    <scope>NUCLEOTIDE SEQUENCE [LARGE SCALE GENOMIC DNA]</scope>
    <source>
        <strain evidence="2 3">42-50</strain>
    </source>
</reference>
<dbReference type="InterPro" id="IPR038740">
    <property type="entry name" value="BioF2-like_GNAT_dom"/>
</dbReference>
<sequence>MMAEAAIAERTAIRAPMRVGDDLAAWADEARVPSAELFHSLDAVEPIWRGLEAGGVESPGQSLAFIRAWVAAHGIEEADQHYIVGSLGDVPVALMALHRRRVKGVMQLGWFPGPHVGCNAPLIDAARLVALSSEERRALWDAMMGAARGAALIYLRTVPVRPLSGIDPFAELGTHREADTLYRARFDSWEACNATQRTRSRRKHDRQQGERLEAMGTVGFSEVRPGAEAPGVLDTMFRQRAARFRTMGVRDPFADPAVRRFYDSTVAPGSDVDVRLHVLTLDGEIVAVRYNVAEGDALFCLISSMSDAPAIQAGSPGKQCLLRVMQTVFDEGTRVFDMGTGFTDEKRHWCNELIPVRHHYLPLNPLGRFVCALHRHWQATRGRLKANRRLVQGVRAGLARLKGAGRSE</sequence>
<dbReference type="OrthoDB" id="8193702at2"/>
<gene>
    <name evidence="2" type="ORF">EMQ25_08075</name>
</gene>
<dbReference type="AlphaFoldDB" id="A0A433XG40"/>
<evidence type="ECO:0000259" key="1">
    <source>
        <dbReference type="Pfam" id="PF13480"/>
    </source>
</evidence>
<dbReference type="Pfam" id="PF13480">
    <property type="entry name" value="Acetyltransf_6"/>
    <property type="match status" value="1"/>
</dbReference>
<dbReference type="EMBL" id="RZNJ01000002">
    <property type="protein sequence ID" value="RUT33071.1"/>
    <property type="molecule type" value="Genomic_DNA"/>
</dbReference>
<keyword evidence="2" id="KW-0808">Transferase</keyword>
<dbReference type="Proteomes" id="UP000281547">
    <property type="component" value="Unassembled WGS sequence"/>
</dbReference>